<sequence length="154" mass="17448">MVRLSNGTVKRILREIVNLNDGNILDHQQLTILNERITLMHEKSSRSWQTRQNSLSSYPSSWLRKLRKDLENLLLLGNLVGEGEREEAKLSENLKEGEKAKFSGNLKKESTPTLETPTGGEKSAALGKSCREREEAKFSGTSRRRAHPPQKLQP</sequence>
<evidence type="ECO:0000313" key="2">
    <source>
        <dbReference type="EMBL" id="KAK8517358.1"/>
    </source>
</evidence>
<evidence type="ECO:0000313" key="3">
    <source>
        <dbReference type="Proteomes" id="UP001472677"/>
    </source>
</evidence>
<protein>
    <submittedName>
        <fullName evidence="2">Uncharacterized protein</fullName>
    </submittedName>
</protein>
<name>A0ABR2CEV9_9ROSI</name>
<accession>A0ABR2CEV9</accession>
<comment type="caution">
    <text evidence="2">The sequence shown here is derived from an EMBL/GenBank/DDBJ whole genome shotgun (WGS) entry which is preliminary data.</text>
</comment>
<reference evidence="2 3" key="1">
    <citation type="journal article" date="2024" name="G3 (Bethesda)">
        <title>Genome assembly of Hibiscus sabdariffa L. provides insights into metabolisms of medicinal natural products.</title>
        <authorList>
            <person name="Kim T."/>
        </authorList>
    </citation>
    <scope>NUCLEOTIDE SEQUENCE [LARGE SCALE GENOMIC DNA]</scope>
    <source>
        <strain evidence="2">TK-2024</strain>
        <tissue evidence="2">Old leaves</tissue>
    </source>
</reference>
<dbReference type="Proteomes" id="UP001472677">
    <property type="component" value="Unassembled WGS sequence"/>
</dbReference>
<proteinExistence type="predicted"/>
<organism evidence="2 3">
    <name type="scientific">Hibiscus sabdariffa</name>
    <name type="common">roselle</name>
    <dbReference type="NCBI Taxonomy" id="183260"/>
    <lineage>
        <taxon>Eukaryota</taxon>
        <taxon>Viridiplantae</taxon>
        <taxon>Streptophyta</taxon>
        <taxon>Embryophyta</taxon>
        <taxon>Tracheophyta</taxon>
        <taxon>Spermatophyta</taxon>
        <taxon>Magnoliopsida</taxon>
        <taxon>eudicotyledons</taxon>
        <taxon>Gunneridae</taxon>
        <taxon>Pentapetalae</taxon>
        <taxon>rosids</taxon>
        <taxon>malvids</taxon>
        <taxon>Malvales</taxon>
        <taxon>Malvaceae</taxon>
        <taxon>Malvoideae</taxon>
        <taxon>Hibiscus</taxon>
    </lineage>
</organism>
<evidence type="ECO:0000256" key="1">
    <source>
        <dbReference type="SAM" id="MobiDB-lite"/>
    </source>
</evidence>
<feature type="region of interest" description="Disordered" evidence="1">
    <location>
        <begin position="83"/>
        <end position="154"/>
    </location>
</feature>
<feature type="compositionally biased region" description="Basic and acidic residues" evidence="1">
    <location>
        <begin position="83"/>
        <end position="110"/>
    </location>
</feature>
<keyword evidence="3" id="KW-1185">Reference proteome</keyword>
<gene>
    <name evidence="2" type="ORF">V6N12_032550</name>
</gene>
<dbReference type="EMBL" id="JBBPBM010000056">
    <property type="protein sequence ID" value="KAK8517358.1"/>
    <property type="molecule type" value="Genomic_DNA"/>
</dbReference>